<keyword evidence="3" id="KW-1185">Reference proteome</keyword>
<dbReference type="InterPro" id="IPR036465">
    <property type="entry name" value="vWFA_dom_sf"/>
</dbReference>
<dbReference type="Proteomes" id="UP000033187">
    <property type="component" value="Chromosome 1"/>
</dbReference>
<organism evidence="2 3">
    <name type="scientific">Candidatus Filomicrobium marinum</name>
    <dbReference type="NCBI Taxonomy" id="1608628"/>
    <lineage>
        <taxon>Bacteria</taxon>
        <taxon>Pseudomonadati</taxon>
        <taxon>Pseudomonadota</taxon>
        <taxon>Alphaproteobacteria</taxon>
        <taxon>Hyphomicrobiales</taxon>
        <taxon>Hyphomicrobiaceae</taxon>
        <taxon>Filomicrobium</taxon>
    </lineage>
</organism>
<evidence type="ECO:0000313" key="2">
    <source>
        <dbReference type="EMBL" id="CPR16260.1"/>
    </source>
</evidence>
<reference evidence="3" key="1">
    <citation type="submission" date="2015-02" db="EMBL/GenBank/DDBJ databases">
        <authorList>
            <person name="Chooi Y.-H."/>
        </authorList>
    </citation>
    <scope>NUCLEOTIDE SEQUENCE [LARGE SCALE GENOMIC DNA]</scope>
    <source>
        <strain evidence="3">strain Y</strain>
    </source>
</reference>
<name>A0A0D6JCF2_9HYPH</name>
<dbReference type="RefSeq" id="WP_046476656.1">
    <property type="nucleotide sequence ID" value="NZ_LN829118.1"/>
</dbReference>
<feature type="domain" description="VWFA" evidence="1">
    <location>
        <begin position="29"/>
        <end position="248"/>
    </location>
</feature>
<sequence>MSSLLDLLQTPEPPPIDIPAAATRKTRYPFVLLVDISGSTGVDPINGPGGPNADIHRINNTIQKILSMLRTPPPGTPLADNRDSIDLAILTYSNNVDVNLPWTSVVSAPPMIPAFSPQMGTETGKALLFSIEYALKHYIRLKRQNIKCGLPNIFHFTDGAPTDMLPGSPLWQEVQSRLARMSPNPEKKYIALKSFVTANGCDANACGTDLDDGRRLSGLQLMGELSNGAQTFELANSEDAFHDMVELITVLITHATQLVNGQVPADSSPPSFNSDNIIPH</sequence>
<evidence type="ECO:0000313" key="3">
    <source>
        <dbReference type="Proteomes" id="UP000033187"/>
    </source>
</evidence>
<dbReference type="SUPFAM" id="SSF53300">
    <property type="entry name" value="vWA-like"/>
    <property type="match status" value="1"/>
</dbReference>
<dbReference type="AlphaFoldDB" id="A0A0D6JCF2"/>
<protein>
    <recommendedName>
        <fullName evidence="1">VWFA domain-containing protein</fullName>
    </recommendedName>
</protein>
<dbReference type="EMBL" id="LN829119">
    <property type="protein sequence ID" value="CPR16260.1"/>
    <property type="molecule type" value="Genomic_DNA"/>
</dbReference>
<evidence type="ECO:0000259" key="1">
    <source>
        <dbReference type="PROSITE" id="PS50234"/>
    </source>
</evidence>
<dbReference type="InterPro" id="IPR002035">
    <property type="entry name" value="VWF_A"/>
</dbReference>
<proteinExistence type="predicted"/>
<dbReference type="KEGG" id="fil:BN1229_v1_0725"/>
<gene>
    <name evidence="2" type="ORF">YBN1229_v1_0729</name>
</gene>
<accession>A0A0D6JCF2</accession>
<dbReference type="KEGG" id="fiy:BN1229_v1_0729"/>
<dbReference type="Gene3D" id="3.40.50.410">
    <property type="entry name" value="von Willebrand factor, type A domain"/>
    <property type="match status" value="1"/>
</dbReference>
<dbReference type="PROSITE" id="PS50234">
    <property type="entry name" value="VWFA"/>
    <property type="match status" value="1"/>
</dbReference>